<name>A0A1E7FGA0_9STRA</name>
<feature type="non-terminal residue" evidence="2">
    <location>
        <position position="230"/>
    </location>
</feature>
<gene>
    <name evidence="2" type="ORF">FRACYDRAFT_217505</name>
</gene>
<dbReference type="AlphaFoldDB" id="A0A1E7FGA0"/>
<dbReference type="Proteomes" id="UP000095751">
    <property type="component" value="Unassembled WGS sequence"/>
</dbReference>
<evidence type="ECO:0000313" key="3">
    <source>
        <dbReference type="Proteomes" id="UP000095751"/>
    </source>
</evidence>
<evidence type="ECO:0000256" key="1">
    <source>
        <dbReference type="SAM" id="Coils"/>
    </source>
</evidence>
<feature type="coiled-coil region" evidence="1">
    <location>
        <begin position="55"/>
        <end position="204"/>
    </location>
</feature>
<keyword evidence="1" id="KW-0175">Coiled coil</keyword>
<keyword evidence="3" id="KW-1185">Reference proteome</keyword>
<organism evidence="2 3">
    <name type="scientific">Fragilariopsis cylindrus CCMP1102</name>
    <dbReference type="NCBI Taxonomy" id="635003"/>
    <lineage>
        <taxon>Eukaryota</taxon>
        <taxon>Sar</taxon>
        <taxon>Stramenopiles</taxon>
        <taxon>Ochrophyta</taxon>
        <taxon>Bacillariophyta</taxon>
        <taxon>Bacillariophyceae</taxon>
        <taxon>Bacillariophycidae</taxon>
        <taxon>Bacillariales</taxon>
        <taxon>Bacillariaceae</taxon>
        <taxon>Fragilariopsis</taxon>
    </lineage>
</organism>
<dbReference type="InParanoid" id="A0A1E7FGA0"/>
<evidence type="ECO:0000313" key="2">
    <source>
        <dbReference type="EMBL" id="OEU17177.1"/>
    </source>
</evidence>
<protein>
    <submittedName>
        <fullName evidence="2">Uncharacterized protein</fullName>
    </submittedName>
</protein>
<dbReference type="KEGG" id="fcy:FRACYDRAFT_217505"/>
<dbReference type="EMBL" id="KV784357">
    <property type="protein sequence ID" value="OEU17177.1"/>
    <property type="molecule type" value="Genomic_DNA"/>
</dbReference>
<accession>A0A1E7FGA0</accession>
<sequence length="230" mass="27100">MIQEEKIKDFQNEFLKIEKKHASSLEQIQARRDREYEEQNNVLSDLSDGRLDKIKNEYDNNVVHLEDQLEKKQKEIDELSSELTTRSITSKKTIESLQEDVATQLEQRRIEQHEYVRLKKVNENEETLRVKKEMETLKDKHKKIIDEYKIKIDVISSEKDILLSESDTITEKSNEQVEIATAAVEAAEKREEKIKKESDDITKQLQRSRLQVKIMRLAMEGIVDENRGLS</sequence>
<reference evidence="2 3" key="1">
    <citation type="submission" date="2016-09" db="EMBL/GenBank/DDBJ databases">
        <title>Extensive genetic diversity and differential bi-allelic expression allows diatom success in the polar Southern Ocean.</title>
        <authorList>
            <consortium name="DOE Joint Genome Institute"/>
            <person name="Mock T."/>
            <person name="Otillar R.P."/>
            <person name="Strauss J."/>
            <person name="Dupont C."/>
            <person name="Frickenhaus S."/>
            <person name="Maumus F."/>
            <person name="Mcmullan M."/>
            <person name="Sanges R."/>
            <person name="Schmutz J."/>
            <person name="Toseland A."/>
            <person name="Valas R."/>
            <person name="Veluchamy A."/>
            <person name="Ward B.J."/>
            <person name="Allen A."/>
            <person name="Barry K."/>
            <person name="Falciatore A."/>
            <person name="Ferrante M."/>
            <person name="Fortunato A.E."/>
            <person name="Gloeckner G."/>
            <person name="Gruber A."/>
            <person name="Hipkin R."/>
            <person name="Janech M."/>
            <person name="Kroth P."/>
            <person name="Leese F."/>
            <person name="Lindquist E."/>
            <person name="Lyon B.R."/>
            <person name="Martin J."/>
            <person name="Mayer C."/>
            <person name="Parker M."/>
            <person name="Quesneville H."/>
            <person name="Raymond J."/>
            <person name="Uhlig C."/>
            <person name="Valentin K.U."/>
            <person name="Worden A.Z."/>
            <person name="Armbrust E.V."/>
            <person name="Bowler C."/>
            <person name="Green B."/>
            <person name="Moulton V."/>
            <person name="Van Oosterhout C."/>
            <person name="Grigoriev I."/>
        </authorList>
    </citation>
    <scope>NUCLEOTIDE SEQUENCE [LARGE SCALE GENOMIC DNA]</scope>
    <source>
        <strain evidence="2 3">CCMP1102</strain>
    </source>
</reference>
<proteinExistence type="predicted"/>